<dbReference type="PANTHER" id="PTHR14379">
    <property type="entry name" value="LIMKAIN B LKAP"/>
    <property type="match status" value="1"/>
</dbReference>
<proteinExistence type="predicted"/>
<organism evidence="3">
    <name type="scientific">Aureoumbra lagunensis</name>
    <dbReference type="NCBI Taxonomy" id="44058"/>
    <lineage>
        <taxon>Eukaryota</taxon>
        <taxon>Sar</taxon>
        <taxon>Stramenopiles</taxon>
        <taxon>Ochrophyta</taxon>
        <taxon>Pelagophyceae</taxon>
        <taxon>Pelagomonadales</taxon>
        <taxon>Aureoumbra</taxon>
    </lineage>
</organism>
<dbReference type="InterPro" id="IPR021139">
    <property type="entry name" value="NYN"/>
</dbReference>
<evidence type="ECO:0000259" key="2">
    <source>
        <dbReference type="Pfam" id="PF01936"/>
    </source>
</evidence>
<feature type="compositionally biased region" description="Low complexity" evidence="1">
    <location>
        <begin position="269"/>
        <end position="281"/>
    </location>
</feature>
<dbReference type="AlphaFoldDB" id="A0A7S3JU28"/>
<dbReference type="Gene3D" id="3.40.50.1010">
    <property type="entry name" value="5'-nuclease"/>
    <property type="match status" value="1"/>
</dbReference>
<dbReference type="EMBL" id="HBIJ01008200">
    <property type="protein sequence ID" value="CAE0365044.1"/>
    <property type="molecule type" value="Transcribed_RNA"/>
</dbReference>
<feature type="compositionally biased region" description="Low complexity" evidence="1">
    <location>
        <begin position="240"/>
        <end position="251"/>
    </location>
</feature>
<feature type="region of interest" description="Disordered" evidence="1">
    <location>
        <begin position="728"/>
        <end position="762"/>
    </location>
</feature>
<evidence type="ECO:0000313" key="3">
    <source>
        <dbReference type="EMBL" id="CAE0365044.1"/>
    </source>
</evidence>
<feature type="domain" description="NYN" evidence="2">
    <location>
        <begin position="12"/>
        <end position="146"/>
    </location>
</feature>
<dbReference type="Pfam" id="PF01936">
    <property type="entry name" value="NYN"/>
    <property type="match status" value="1"/>
</dbReference>
<protein>
    <recommendedName>
        <fullName evidence="2">NYN domain-containing protein</fullName>
    </recommendedName>
</protein>
<sequence>MNNSVSNRGVCGLFWDLENTPVTGDVAVATTNLKKELSKYGYLQSCRAYADLSRITAKTREHLHGLGIALTDVPGHRKEAADKAMIVDMFTFALDNSSPATIVLISGDGDFSTCLSRLRDRGYHIILIHPNKPQLSNVLMSAANQSFAWTDIQAKTIIQGTNTNNNVFQQQQQQQQQQQREEDDKILAPSSSEISYTNNANQTHSMHLPLGPPPGLSLGLGGLGLGTSTTTNNNDEKTTTKMMPKSSTNTTNNQKRGEEKEDENNAVASSPSTSPKKTIPSQILGDDDDDDDTKKKRMKILCKEVAARLTASRMHTQILEILTQAGTEGLTASKIMKSVKGLGPALSAESGGIRISLASFLVELDGIRSKLLPNNQISFCLDENYMKQQQTNNTSSSPKGASIPGATNNHYRKMTSSSHKNEDFGKETEGEHENISYLPEEEHLTATNGVDFVSDNDKLELIQALYTWLLENHDSLTLLASRIVRFYAAYSGTNSMSTLSANEISSPILLLSKEEKDKRQNQILRWKKCKLRQVIENYGNDKLEFVLSDSGHHIRVILPSKKMQIIKNLILHNQLLSGDGVNIKKYPSIHDKYLKNPFFKKMTNSADKVLATMKLLSPQTFILKNGKIFTANFNHQQVCFTTIVRSVTKNISRIDGISPKNLQALIDQTCIHESIDSTISPMGTFGLISALLKRKFIWGSAKQRNSNYYLFDTYTPTTLLPVHLNHQQDKDNEQQDDDQHSKTATSKSRQQHHHATSKLIESTESFQTNVDSVLSSSEQFNFLLENNFSLDECTDSPDDDADRFCLWGGTNNNTNTNSISAAATNTNMPPVDDRHTSSSSSSKDHQSFFTSN</sequence>
<accession>A0A7S3JU28</accession>
<feature type="region of interest" description="Disordered" evidence="1">
    <location>
        <begin position="389"/>
        <end position="433"/>
    </location>
</feature>
<feature type="region of interest" description="Disordered" evidence="1">
    <location>
        <begin position="815"/>
        <end position="852"/>
    </location>
</feature>
<feature type="compositionally biased region" description="Polar residues" evidence="1">
    <location>
        <begin position="389"/>
        <end position="418"/>
    </location>
</feature>
<dbReference type="CDD" id="cd10910">
    <property type="entry name" value="PIN_limkain_b1_N_like"/>
    <property type="match status" value="1"/>
</dbReference>
<dbReference type="GO" id="GO:0005777">
    <property type="term" value="C:peroxisome"/>
    <property type="evidence" value="ECO:0007669"/>
    <property type="project" value="InterPro"/>
</dbReference>
<feature type="region of interest" description="Disordered" evidence="1">
    <location>
        <begin position="202"/>
        <end position="293"/>
    </location>
</feature>
<dbReference type="PANTHER" id="PTHR14379:SF3">
    <property type="entry name" value="MEIOSIS REGULATOR AND MRNA STABILITY FACTOR 1"/>
    <property type="match status" value="1"/>
</dbReference>
<reference evidence="3" key="1">
    <citation type="submission" date="2021-01" db="EMBL/GenBank/DDBJ databases">
        <authorList>
            <person name="Corre E."/>
            <person name="Pelletier E."/>
            <person name="Niang G."/>
            <person name="Scheremetjew M."/>
            <person name="Finn R."/>
            <person name="Kale V."/>
            <person name="Holt S."/>
            <person name="Cochrane G."/>
            <person name="Meng A."/>
            <person name="Brown T."/>
            <person name="Cohen L."/>
        </authorList>
    </citation>
    <scope>NUCLEOTIDE SEQUENCE</scope>
    <source>
        <strain evidence="3">CCMP1510</strain>
    </source>
</reference>
<gene>
    <name evidence="3" type="ORF">ALAG00032_LOCUS5786</name>
</gene>
<evidence type="ECO:0000256" key="1">
    <source>
        <dbReference type="SAM" id="MobiDB-lite"/>
    </source>
</evidence>
<feature type="compositionally biased region" description="Basic and acidic residues" evidence="1">
    <location>
        <begin position="831"/>
        <end position="846"/>
    </location>
</feature>
<dbReference type="GO" id="GO:0004540">
    <property type="term" value="F:RNA nuclease activity"/>
    <property type="evidence" value="ECO:0007669"/>
    <property type="project" value="InterPro"/>
</dbReference>
<feature type="compositionally biased region" description="Low complexity" evidence="1">
    <location>
        <begin position="815"/>
        <end position="827"/>
    </location>
</feature>
<dbReference type="InterPro" id="IPR024768">
    <property type="entry name" value="Marf1"/>
</dbReference>
<feature type="compositionally biased region" description="Basic and acidic residues" evidence="1">
    <location>
        <begin position="728"/>
        <end position="741"/>
    </location>
</feature>
<dbReference type="GO" id="GO:0010468">
    <property type="term" value="P:regulation of gene expression"/>
    <property type="evidence" value="ECO:0007669"/>
    <property type="project" value="InterPro"/>
</dbReference>
<feature type="compositionally biased region" description="Basic and acidic residues" evidence="1">
    <location>
        <begin position="419"/>
        <end position="433"/>
    </location>
</feature>
<name>A0A7S3JU28_9STRA</name>